<sequence>MTQHTILLIQAQPGRRDTRQWEDHNTLSLAVEAIIAKYEQRLKQLNPSVRNIHYDISDLQKYIDTFGDICCLILDPTTQSYIPHDREWFKQKVFNHLMKQASAR</sequence>
<dbReference type="eggNOG" id="KOG1766">
    <property type="taxonomic scope" value="Eukaryota"/>
</dbReference>
<dbReference type="OMA" id="ESRTWSD"/>
<dbReference type="RefSeq" id="XP_016610325.1">
    <property type="nucleotide sequence ID" value="XM_016751046.1"/>
</dbReference>
<dbReference type="InterPro" id="IPR035912">
    <property type="entry name" value="EHR_sf"/>
</dbReference>
<accession>A0A0L0HLH5</accession>
<dbReference type="PANTHER" id="PTHR12373">
    <property type="entry name" value="ENHANCER OF RUDIMENTARY ERH"/>
    <property type="match status" value="1"/>
</dbReference>
<dbReference type="STRING" id="645134.A0A0L0HLH5"/>
<dbReference type="InParanoid" id="A0A0L0HLH5"/>
<evidence type="ECO:0000313" key="2">
    <source>
        <dbReference type="EMBL" id="KND02286.1"/>
    </source>
</evidence>
<dbReference type="OrthoDB" id="7887808at2759"/>
<dbReference type="FunCoup" id="A0A0L0HLH5">
    <property type="interactions" value="8"/>
</dbReference>
<evidence type="ECO:0008006" key="4">
    <source>
        <dbReference type="Google" id="ProtNLM"/>
    </source>
</evidence>
<dbReference type="Pfam" id="PF01133">
    <property type="entry name" value="ER"/>
    <property type="match status" value="1"/>
</dbReference>
<dbReference type="Proteomes" id="UP000053201">
    <property type="component" value="Unassembled WGS sequence"/>
</dbReference>
<dbReference type="AlphaFoldDB" id="A0A0L0HLH5"/>
<evidence type="ECO:0000256" key="1">
    <source>
        <dbReference type="ARBA" id="ARBA00007491"/>
    </source>
</evidence>
<dbReference type="VEuPathDB" id="FungiDB:SPPG_02762"/>
<comment type="similarity">
    <text evidence="1">Belongs to the E(R) family.</text>
</comment>
<protein>
    <recommendedName>
        <fullName evidence="4">Enhancer of rudimentary homolog</fullName>
    </recommendedName>
</protein>
<reference evidence="2 3" key="1">
    <citation type="submission" date="2009-08" db="EMBL/GenBank/DDBJ databases">
        <title>The Genome Sequence of Spizellomyces punctatus strain DAOM BR117.</title>
        <authorList>
            <consortium name="The Broad Institute Genome Sequencing Platform"/>
            <person name="Russ C."/>
            <person name="Cuomo C."/>
            <person name="Shea T."/>
            <person name="Young S.K."/>
            <person name="Zeng Q."/>
            <person name="Koehrsen M."/>
            <person name="Haas B."/>
            <person name="Borodovsky M."/>
            <person name="Guigo R."/>
            <person name="Alvarado L."/>
            <person name="Berlin A."/>
            <person name="Bochicchio J."/>
            <person name="Borenstein D."/>
            <person name="Chapman S."/>
            <person name="Chen Z."/>
            <person name="Engels R."/>
            <person name="Freedman E."/>
            <person name="Gellesch M."/>
            <person name="Goldberg J."/>
            <person name="Griggs A."/>
            <person name="Gujja S."/>
            <person name="Heiman D."/>
            <person name="Hepburn T."/>
            <person name="Howarth C."/>
            <person name="Jen D."/>
            <person name="Larson L."/>
            <person name="Lewis B."/>
            <person name="Mehta T."/>
            <person name="Park D."/>
            <person name="Pearson M."/>
            <person name="Roberts A."/>
            <person name="Saif S."/>
            <person name="Shenoy N."/>
            <person name="Sisk P."/>
            <person name="Stolte C."/>
            <person name="Sykes S."/>
            <person name="Thomson T."/>
            <person name="Walk T."/>
            <person name="White J."/>
            <person name="Yandava C."/>
            <person name="Burger G."/>
            <person name="Gray M.W."/>
            <person name="Holland P.W.H."/>
            <person name="King N."/>
            <person name="Lang F.B.F."/>
            <person name="Roger A.J."/>
            <person name="Ruiz-Trillo I."/>
            <person name="Lander E."/>
            <person name="Nusbaum C."/>
        </authorList>
    </citation>
    <scope>NUCLEOTIDE SEQUENCE [LARGE SCALE GENOMIC DNA]</scope>
    <source>
        <strain evidence="2 3">DAOM BR117</strain>
    </source>
</reference>
<evidence type="ECO:0000313" key="3">
    <source>
        <dbReference type="Proteomes" id="UP000053201"/>
    </source>
</evidence>
<dbReference type="InterPro" id="IPR000781">
    <property type="entry name" value="ERH"/>
</dbReference>
<name>A0A0L0HLH5_SPIPD</name>
<gene>
    <name evidence="2" type="ORF">SPPG_02762</name>
</gene>
<dbReference type="SUPFAM" id="SSF143875">
    <property type="entry name" value="ERH-like"/>
    <property type="match status" value="1"/>
</dbReference>
<dbReference type="GeneID" id="27686325"/>
<dbReference type="EMBL" id="KQ257453">
    <property type="protein sequence ID" value="KND02286.1"/>
    <property type="molecule type" value="Genomic_DNA"/>
</dbReference>
<dbReference type="Gene3D" id="3.30.2260.10">
    <property type="entry name" value="Enhancer of rudimentary"/>
    <property type="match status" value="1"/>
</dbReference>
<keyword evidence="3" id="KW-1185">Reference proteome</keyword>
<dbReference type="PANTHER" id="PTHR12373:SF0">
    <property type="entry name" value="ENHANCER OF RUDIMENTARY HOMOLOG"/>
    <property type="match status" value="1"/>
</dbReference>
<organism evidence="2 3">
    <name type="scientific">Spizellomyces punctatus (strain DAOM BR117)</name>
    <dbReference type="NCBI Taxonomy" id="645134"/>
    <lineage>
        <taxon>Eukaryota</taxon>
        <taxon>Fungi</taxon>
        <taxon>Fungi incertae sedis</taxon>
        <taxon>Chytridiomycota</taxon>
        <taxon>Chytridiomycota incertae sedis</taxon>
        <taxon>Chytridiomycetes</taxon>
        <taxon>Spizellomycetales</taxon>
        <taxon>Spizellomycetaceae</taxon>
        <taxon>Spizellomyces</taxon>
    </lineage>
</organism>
<proteinExistence type="inferred from homology"/>